<protein>
    <submittedName>
        <fullName evidence="6">Ricin-type beta-trefoil lectin domain protein</fullName>
    </submittedName>
</protein>
<feature type="domain" description="LamG-like jellyroll fold" evidence="5">
    <location>
        <begin position="1019"/>
        <end position="1164"/>
    </location>
</feature>
<feature type="region of interest" description="Disordered" evidence="3">
    <location>
        <begin position="555"/>
        <end position="589"/>
    </location>
</feature>
<dbReference type="Proteomes" id="UP001520654">
    <property type="component" value="Unassembled WGS sequence"/>
</dbReference>
<dbReference type="SMART" id="SM00560">
    <property type="entry name" value="LamGL"/>
    <property type="match status" value="1"/>
</dbReference>
<evidence type="ECO:0000256" key="1">
    <source>
        <dbReference type="ARBA" id="ARBA00022729"/>
    </source>
</evidence>
<dbReference type="CDD" id="cd23451">
    <property type="entry name" value="beta-trefoil_Ricin_laminarinase"/>
    <property type="match status" value="1"/>
</dbReference>
<gene>
    <name evidence="6" type="ORF">K7B10_34700</name>
</gene>
<dbReference type="Gene3D" id="2.60.40.10">
    <property type="entry name" value="Immunoglobulins"/>
    <property type="match status" value="1"/>
</dbReference>
<sequence length="1308" mass="137740">MSAKDFALAKAKETGQPYELMSARTESSDTWALPTGKWSVNRHGTTVRILRAGVWLPTDATLQFAPDGRVTPKASAVSVTFSGGGTGALLTGVRDGRTLSLTWPRALPKPTLAGNVATYANVLPDVDLQLKAEVEGFSQLLVVKTAAAAQHPDLATLKFKLDTVGLNVSTDATTGLINAVNPAGQSVFTASTPMMWDSTTTPGGTSGGSTPLLKSKTAAPSMLAAATGDTQPAPADAFVPPSGAKDAQMPTTVSGGNLEIKPDQALLTSAATKYPVFIDPSVAWGERQNWAWAYRSWPNNSYWNTKQDVRVGYESETNGLSRSFFQLDTANLKGAQVTKSTFRVKETWSWSCTATPVELWSTGAISPKTTWNNQPGKGRKLDTVTAAKGRAECGAGNLEFNATDLAKESASKGWSSITLGLYAPNEGDQYQWKRFDPKTITLETEYNNPPDTPSALGTSPSTSCANGGAIGNTRVGLYATFSDRDAGNLNAEYQVFKAGQSTPVATQTLPANNGKVTTWSIPDASLPSGDYTWQVRAKDGDGATSVWSPSCKFSVDRNRPSKPPVISSTQFPDGRNGWPATTGKARTPGTFTFSANGVTDVKEIIYSTDFEPWNRPVPASGSVTIAPSGSGPHYIYAYSVDKAGNRSDTTSYLYYATRSQTVDGPKDLNGDGNRDIWTVDSRGTLLMYAGQGNGKFAPAADGGVSFGGAQIDTFGDWDGDGYNDLVALQQPSGMNTKKLWAYSNNGQGTAVNNPVELTVACPVKDPTTGCDYGDDWNGDDHWYNAEQIIAPGDLNGDGVPDLLVKQGKQLWAYYTSIFGTLDSNGQPVLVGNGDWDKFTVAAPGDLNGDGIPDLWLRDNATGDLLRTYGSKGSDGNVDPTTWGNAAGRVKIASGLEQAAFPAIGTSGDVTGDKLADLWAVSANRQLATLAGTGTAQPLNVTGISQTPAFLGNLSAPAAQWKLTGQSGGITPSAVGDYPATTSGVTWPTATIGGRSTAYAAFGGGQATMTTGKSVIDTRKSFTISTWAKVSGTGALVLSQDNTRNSAFTLYADPATKQWRFALAKGDVDGWAYDWSDAGVNDSAAFVPDAWTQLTAVYNADTALMSLYVNGALGATGHHVASTSPAPSGSLVSGRYKVNGAPDYFGGFTGGISNLAVYPYAATLTAPGATGPMSLAAKPSHCLDNDNGRTTDGNRIQAWDCNMINGGEAQKFEIRADGTIRVAGKCIDAAYAGTTNGTLIWLYPCNGSYGQQFLPHADGTIYHPKSGRCLDTSNMNTGTQLYLWDCNATNPQRWTIPALSTAPLPVPLP</sequence>
<dbReference type="InterPro" id="IPR000772">
    <property type="entry name" value="Ricin_B_lectin"/>
</dbReference>
<dbReference type="SUPFAM" id="SSF49899">
    <property type="entry name" value="Concanavalin A-like lectins/glucanases"/>
    <property type="match status" value="1"/>
</dbReference>
<dbReference type="RefSeq" id="WP_229342883.1">
    <property type="nucleotide sequence ID" value="NZ_JAINUL010000001.1"/>
</dbReference>
<dbReference type="InterPro" id="IPR013783">
    <property type="entry name" value="Ig-like_fold"/>
</dbReference>
<evidence type="ECO:0000256" key="2">
    <source>
        <dbReference type="ARBA" id="ARBA00023157"/>
    </source>
</evidence>
<keyword evidence="7" id="KW-1185">Reference proteome</keyword>
<dbReference type="Pfam" id="PF13385">
    <property type="entry name" value="Laminin_G_3"/>
    <property type="match status" value="1"/>
</dbReference>
<dbReference type="Gene3D" id="2.60.120.200">
    <property type="match status" value="1"/>
</dbReference>
<dbReference type="InterPro" id="IPR013517">
    <property type="entry name" value="FG-GAP"/>
</dbReference>
<organism evidence="6 7">
    <name type="scientific">Streptomyces flavotricini</name>
    <dbReference type="NCBI Taxonomy" id="66888"/>
    <lineage>
        <taxon>Bacteria</taxon>
        <taxon>Bacillati</taxon>
        <taxon>Actinomycetota</taxon>
        <taxon>Actinomycetes</taxon>
        <taxon>Kitasatosporales</taxon>
        <taxon>Streptomycetaceae</taxon>
        <taxon>Streptomyces</taxon>
    </lineage>
</organism>
<dbReference type="Gene3D" id="2.80.10.50">
    <property type="match status" value="2"/>
</dbReference>
<dbReference type="SMART" id="SM00458">
    <property type="entry name" value="RICIN"/>
    <property type="match status" value="1"/>
</dbReference>
<evidence type="ECO:0000313" key="6">
    <source>
        <dbReference type="EMBL" id="MCC0099845.1"/>
    </source>
</evidence>
<dbReference type="PROSITE" id="PS50231">
    <property type="entry name" value="RICIN_B_LECTIN"/>
    <property type="match status" value="1"/>
</dbReference>
<dbReference type="SUPFAM" id="SSF69318">
    <property type="entry name" value="Integrin alpha N-terminal domain"/>
    <property type="match status" value="1"/>
</dbReference>
<name>A0ABS8EFB4_9ACTN</name>
<dbReference type="Pfam" id="PF00652">
    <property type="entry name" value="Ricin_B_lectin"/>
    <property type="match status" value="1"/>
</dbReference>
<dbReference type="InterPro" id="IPR035992">
    <property type="entry name" value="Ricin_B-like_lectins"/>
</dbReference>
<dbReference type="EMBL" id="JAINUL010000001">
    <property type="protein sequence ID" value="MCC0099845.1"/>
    <property type="molecule type" value="Genomic_DNA"/>
</dbReference>
<reference evidence="6 7" key="1">
    <citation type="submission" date="2021-08" db="EMBL/GenBank/DDBJ databases">
        <title>Genomic Architecture of Streptomyces flavotricini NGL1 and Streptomyces erythrochromogenes HMS4 With Differential Plant Beneficial attributes and laccase production capabilities.</title>
        <authorList>
            <person name="Salwan R."/>
            <person name="Kaur R."/>
            <person name="Sharma V."/>
        </authorList>
    </citation>
    <scope>NUCLEOTIDE SEQUENCE [LARGE SCALE GENOMIC DNA]</scope>
    <source>
        <strain evidence="6 7">NGL1</strain>
    </source>
</reference>
<evidence type="ECO:0000256" key="3">
    <source>
        <dbReference type="SAM" id="MobiDB-lite"/>
    </source>
</evidence>
<proteinExistence type="predicted"/>
<feature type="domain" description="Ricin B lectin" evidence="4">
    <location>
        <begin position="1169"/>
        <end position="1296"/>
    </location>
</feature>
<comment type="caution">
    <text evidence="6">The sequence shown here is derived from an EMBL/GenBank/DDBJ whole genome shotgun (WGS) entry which is preliminary data.</text>
</comment>
<dbReference type="Gene3D" id="2.130.10.130">
    <property type="entry name" value="Integrin alpha, N-terminal"/>
    <property type="match status" value="1"/>
</dbReference>
<keyword evidence="2" id="KW-1015">Disulfide bond</keyword>
<evidence type="ECO:0000259" key="4">
    <source>
        <dbReference type="SMART" id="SM00458"/>
    </source>
</evidence>
<evidence type="ECO:0000259" key="5">
    <source>
        <dbReference type="SMART" id="SM00560"/>
    </source>
</evidence>
<dbReference type="InterPro" id="IPR013320">
    <property type="entry name" value="ConA-like_dom_sf"/>
</dbReference>
<accession>A0ABS8EFB4</accession>
<dbReference type="InterPro" id="IPR006558">
    <property type="entry name" value="LamG-like"/>
</dbReference>
<dbReference type="SUPFAM" id="SSF50370">
    <property type="entry name" value="Ricin B-like lectins"/>
    <property type="match status" value="1"/>
</dbReference>
<evidence type="ECO:0000313" key="7">
    <source>
        <dbReference type="Proteomes" id="UP001520654"/>
    </source>
</evidence>
<keyword evidence="1" id="KW-0732">Signal</keyword>
<dbReference type="InterPro" id="IPR028994">
    <property type="entry name" value="Integrin_alpha_N"/>
</dbReference>
<dbReference type="Pfam" id="PF13517">
    <property type="entry name" value="FG-GAP_3"/>
    <property type="match status" value="1"/>
</dbReference>